<feature type="transmembrane region" description="Helical" evidence="1">
    <location>
        <begin position="300"/>
        <end position="321"/>
    </location>
</feature>
<reference evidence="2 3" key="1">
    <citation type="submission" date="2019-12" db="EMBL/GenBank/DDBJ databases">
        <title>Novel species isolated from a subtropical stream in China.</title>
        <authorList>
            <person name="Lu H."/>
        </authorList>
    </citation>
    <scope>NUCLEOTIDE SEQUENCE [LARGE SCALE GENOMIC DNA]</scope>
    <source>
        <strain evidence="2 3">FT127W</strain>
    </source>
</reference>
<feature type="transmembrane region" description="Helical" evidence="1">
    <location>
        <begin position="52"/>
        <end position="75"/>
    </location>
</feature>
<dbReference type="RefSeq" id="WP_161072158.1">
    <property type="nucleotide sequence ID" value="NZ_WWCU01000009.1"/>
</dbReference>
<protein>
    <submittedName>
        <fullName evidence="2">Uncharacterized protein</fullName>
    </submittedName>
</protein>
<evidence type="ECO:0000313" key="2">
    <source>
        <dbReference type="EMBL" id="MYN07821.1"/>
    </source>
</evidence>
<evidence type="ECO:0000256" key="1">
    <source>
        <dbReference type="SAM" id="Phobius"/>
    </source>
</evidence>
<feature type="transmembrane region" description="Helical" evidence="1">
    <location>
        <begin position="95"/>
        <end position="117"/>
    </location>
</feature>
<feature type="transmembrane region" description="Helical" evidence="1">
    <location>
        <begin position="162"/>
        <end position="181"/>
    </location>
</feature>
<dbReference type="AlphaFoldDB" id="A0A7X4HAS8"/>
<feature type="transmembrane region" description="Helical" evidence="1">
    <location>
        <begin position="123"/>
        <end position="141"/>
    </location>
</feature>
<keyword evidence="1" id="KW-0812">Transmembrane</keyword>
<evidence type="ECO:0000313" key="3">
    <source>
        <dbReference type="Proteomes" id="UP000450676"/>
    </source>
</evidence>
<proteinExistence type="predicted"/>
<feature type="transmembrane region" description="Helical" evidence="1">
    <location>
        <begin position="25"/>
        <end position="46"/>
    </location>
</feature>
<accession>A0A7X4HAS8</accession>
<comment type="caution">
    <text evidence="2">The sequence shown here is derived from an EMBL/GenBank/DDBJ whole genome shotgun (WGS) entry which is preliminary data.</text>
</comment>
<name>A0A7X4HAS8_9BURK</name>
<organism evidence="2 3">
    <name type="scientific">Pseudoduganella aquatica</name>
    <dbReference type="NCBI Taxonomy" id="2660641"/>
    <lineage>
        <taxon>Bacteria</taxon>
        <taxon>Pseudomonadati</taxon>
        <taxon>Pseudomonadota</taxon>
        <taxon>Betaproteobacteria</taxon>
        <taxon>Burkholderiales</taxon>
        <taxon>Oxalobacteraceae</taxon>
        <taxon>Telluria group</taxon>
        <taxon>Pseudoduganella</taxon>
    </lineage>
</organism>
<keyword evidence="3" id="KW-1185">Reference proteome</keyword>
<feature type="transmembrane region" description="Helical" evidence="1">
    <location>
        <begin position="201"/>
        <end position="222"/>
    </location>
</feature>
<gene>
    <name evidence="2" type="ORF">GTP77_10790</name>
</gene>
<dbReference type="Proteomes" id="UP000450676">
    <property type="component" value="Unassembled WGS sequence"/>
</dbReference>
<feature type="transmembrane region" description="Helical" evidence="1">
    <location>
        <begin position="243"/>
        <end position="270"/>
    </location>
</feature>
<feature type="transmembrane region" description="Helical" evidence="1">
    <location>
        <begin position="333"/>
        <end position="354"/>
    </location>
</feature>
<dbReference type="EMBL" id="WWCU01000009">
    <property type="protein sequence ID" value="MYN07821.1"/>
    <property type="molecule type" value="Genomic_DNA"/>
</dbReference>
<keyword evidence="1" id="KW-0472">Membrane</keyword>
<keyword evidence="1" id="KW-1133">Transmembrane helix</keyword>
<sequence>MHTQIQTERHIATPHRALFTPWTDVLLLGGGSVAALFLFKLLHLGAESVAQLAIVMLILANFVNHPHFAYSYQLFYGSWKEVKNGGMPADLTKRWWLAGFIAPIALILALTAGALLWLNGQQLALGVCLNLMGLLVGWHYVKQGFGMAMMDAAFKKRYWPATTRKAMLMNAYACWVAAWTLGNSTQIAKDLWGILGIPMNVPGFITIIACTIAGGTTIWFVLEVYRAIKQWQAQQLNWKQLPIAGLTAYLVTLYIWMGLISLDAAFVLTIPFFHSLQYLTVIGRYKANEAASGGWSRGQLLSFVLAGAVLGAIGFWVLPGVLDYARTGALPKLGGTALAVACCWIFINVHHYLIDNVLWRQGNPKVKKYLFEA</sequence>